<sequence length="617" mass="69145">MKLSLRRSRKWLILPAAMLIATVLSAPDAQAANVQQLTEQRTKQDVLNKWEQYKPMETGTAYMPADQIYSESPSVTAPFKAGRIKSKYVEDGIRAVNFVRYLAGLPDDVTANYSLADQQQAAAMVIAANKQLTHYPSKPAGIDEALYASGKEGARTSNLYSGGPTFYNNVLGYMADRSASNIDRVGHRRWIINPEMKQTMFGMAHATNNVAYESMYAFDKSRPKSEVQYDYIAWPSAGYFPEEVFRTIDPWSVSMNPEKYDRKKTDQIQVKLTRVRDGKVWSFDENDKDKSGKYFNVDTGPYGVSFAIVFRPDGIGDFAMDDAFDVEITGIYTVGGSPTEIKFTTTFFKLMPTLLARYDIELNKGETLQMGLAEGFQTSGNTFESGDNRIVKIDSTGKVTAIGKGSTWISVNNYLGMRSIVYIEVEDVPEENKVSNWAQADYMQAKANGLIGWPFDRSYQRSINRMEFTEMAVHMIETVLGRDLYTDVLGVESPFNDIDDWNITWANQNGIINGTSPNTFSPIATITREQAAALIIKVYEKTKELQGTTDSAAGSTTTSLFADDTKISPWAKEQVYQAVNLSLMNGMAKNQFNPKGELTFEQTYVLLLNCFELLMEK</sequence>
<dbReference type="RefSeq" id="WP_090728163.1">
    <property type="nucleotide sequence ID" value="NZ_JBHTKX010000014.1"/>
</dbReference>
<dbReference type="Proteomes" id="UP001597169">
    <property type="component" value="Unassembled WGS sequence"/>
</dbReference>
<dbReference type="EMBL" id="JBHTKX010000014">
    <property type="protein sequence ID" value="MFD1131704.1"/>
    <property type="molecule type" value="Genomic_DNA"/>
</dbReference>
<evidence type="ECO:0000256" key="1">
    <source>
        <dbReference type="SAM" id="SignalP"/>
    </source>
</evidence>
<accession>A0ABW3Q0D2</accession>
<feature type="domain" description="SLH" evidence="2">
    <location>
        <begin position="558"/>
        <end position="617"/>
    </location>
</feature>
<dbReference type="SUPFAM" id="SSF49373">
    <property type="entry name" value="Invasin/intimin cell-adhesion fragments"/>
    <property type="match status" value="1"/>
</dbReference>
<keyword evidence="1" id="KW-0732">Signal</keyword>
<organism evidence="3 4">
    <name type="scientific">Paenibacillus provencensis</name>
    <dbReference type="NCBI Taxonomy" id="441151"/>
    <lineage>
        <taxon>Bacteria</taxon>
        <taxon>Bacillati</taxon>
        <taxon>Bacillota</taxon>
        <taxon>Bacilli</taxon>
        <taxon>Bacillales</taxon>
        <taxon>Paenibacillaceae</taxon>
        <taxon>Paenibacillus</taxon>
    </lineage>
</organism>
<feature type="domain" description="SLH" evidence="2">
    <location>
        <begin position="486"/>
        <end position="549"/>
    </location>
</feature>
<keyword evidence="4" id="KW-1185">Reference proteome</keyword>
<gene>
    <name evidence="3" type="ORF">ACFQ3J_26730</name>
</gene>
<protein>
    <submittedName>
        <fullName evidence="3">S-layer homology domain-containing protein</fullName>
    </submittedName>
</protein>
<dbReference type="PROSITE" id="PS51272">
    <property type="entry name" value="SLH"/>
    <property type="match status" value="2"/>
</dbReference>
<dbReference type="InterPro" id="IPR001119">
    <property type="entry name" value="SLH_dom"/>
</dbReference>
<comment type="caution">
    <text evidence="3">The sequence shown here is derived from an EMBL/GenBank/DDBJ whole genome shotgun (WGS) entry which is preliminary data.</text>
</comment>
<dbReference type="Pfam" id="PF00395">
    <property type="entry name" value="SLH"/>
    <property type="match status" value="2"/>
</dbReference>
<feature type="signal peptide" evidence="1">
    <location>
        <begin position="1"/>
        <end position="31"/>
    </location>
</feature>
<name>A0ABW3Q0D2_9BACL</name>
<dbReference type="InterPro" id="IPR008964">
    <property type="entry name" value="Invasin/intimin_cell_adhesion"/>
</dbReference>
<proteinExistence type="predicted"/>
<evidence type="ECO:0000313" key="3">
    <source>
        <dbReference type="EMBL" id="MFD1131704.1"/>
    </source>
</evidence>
<reference evidence="4" key="1">
    <citation type="journal article" date="2019" name="Int. J. Syst. Evol. Microbiol.">
        <title>The Global Catalogue of Microorganisms (GCM) 10K type strain sequencing project: providing services to taxonomists for standard genome sequencing and annotation.</title>
        <authorList>
            <consortium name="The Broad Institute Genomics Platform"/>
            <consortium name="The Broad Institute Genome Sequencing Center for Infectious Disease"/>
            <person name="Wu L."/>
            <person name="Ma J."/>
        </authorList>
    </citation>
    <scope>NUCLEOTIDE SEQUENCE [LARGE SCALE GENOMIC DNA]</scope>
    <source>
        <strain evidence="4">CCUG 53519</strain>
    </source>
</reference>
<feature type="chain" id="PRO_5046675794" evidence="1">
    <location>
        <begin position="32"/>
        <end position="617"/>
    </location>
</feature>
<evidence type="ECO:0000259" key="2">
    <source>
        <dbReference type="PROSITE" id="PS51272"/>
    </source>
</evidence>
<evidence type="ECO:0000313" key="4">
    <source>
        <dbReference type="Proteomes" id="UP001597169"/>
    </source>
</evidence>